<keyword evidence="3" id="KW-1185">Reference proteome</keyword>
<protein>
    <submittedName>
        <fullName evidence="2">Uncharacterized protein</fullName>
    </submittedName>
</protein>
<comment type="caution">
    <text evidence="2">The sequence shown here is derived from an EMBL/GenBank/DDBJ whole genome shotgun (WGS) entry which is preliminary data.</text>
</comment>
<gene>
    <name evidence="2" type="ORF">OCU04_010451</name>
</gene>
<proteinExistence type="predicted"/>
<dbReference type="OrthoDB" id="3364175at2759"/>
<evidence type="ECO:0000313" key="3">
    <source>
        <dbReference type="Proteomes" id="UP001152300"/>
    </source>
</evidence>
<reference evidence="2" key="1">
    <citation type="submission" date="2022-11" db="EMBL/GenBank/DDBJ databases">
        <title>Genome Resource of Sclerotinia nivalis Strain SnTB1, a Plant Pathogen Isolated from American Ginseng.</title>
        <authorList>
            <person name="Fan S."/>
        </authorList>
    </citation>
    <scope>NUCLEOTIDE SEQUENCE</scope>
    <source>
        <strain evidence="2">SnTB1</strain>
    </source>
</reference>
<dbReference type="Proteomes" id="UP001152300">
    <property type="component" value="Unassembled WGS sequence"/>
</dbReference>
<feature type="region of interest" description="Disordered" evidence="1">
    <location>
        <begin position="76"/>
        <end position="130"/>
    </location>
</feature>
<name>A0A9X0DGB1_9HELO</name>
<evidence type="ECO:0000256" key="1">
    <source>
        <dbReference type="SAM" id="MobiDB-lite"/>
    </source>
</evidence>
<feature type="compositionally biased region" description="Low complexity" evidence="1">
    <location>
        <begin position="102"/>
        <end position="113"/>
    </location>
</feature>
<dbReference type="AlphaFoldDB" id="A0A9X0DGB1"/>
<evidence type="ECO:0000313" key="2">
    <source>
        <dbReference type="EMBL" id="KAJ8061395.1"/>
    </source>
</evidence>
<accession>A0A9X0DGB1</accession>
<organism evidence="2 3">
    <name type="scientific">Sclerotinia nivalis</name>
    <dbReference type="NCBI Taxonomy" id="352851"/>
    <lineage>
        <taxon>Eukaryota</taxon>
        <taxon>Fungi</taxon>
        <taxon>Dikarya</taxon>
        <taxon>Ascomycota</taxon>
        <taxon>Pezizomycotina</taxon>
        <taxon>Leotiomycetes</taxon>
        <taxon>Helotiales</taxon>
        <taxon>Sclerotiniaceae</taxon>
        <taxon>Sclerotinia</taxon>
    </lineage>
</organism>
<sequence>MHEYKNNVTSEDSAMEIRGLDGAPGAQINECVKFKLGDLVPSTSLEKDPELFEISWELSIGDLYKIIKDAFNRHDHEVNDKDWQGPNTPTPVWDDEKEKPASHSSTSAATSLSEAEEVPAANIRKRKNFD</sequence>
<dbReference type="EMBL" id="JAPEIS010000012">
    <property type="protein sequence ID" value="KAJ8061395.1"/>
    <property type="molecule type" value="Genomic_DNA"/>
</dbReference>